<sequence length="236" mass="25225">MPARQDAAADRADRPRAAQSRAASGNHSPCRPEHQRQPPCRTRQSAIHPSSAKGTARQIPATSARSSRDNTSGCRDLLEQGKPNDSYALKHQQPHHLPAETTATQRGGKANSPSDIHPTAAKPERQLTFRQATCSRRPTNSDSAGEQPQGHPPGSTIPQARHVDRPAITDGSNSAGRQPQDTGRAENSSHVGQAAPATKVRVKQPAPATLSPGEEPPRERPETQSVLDAGQLHTQL</sequence>
<proteinExistence type="predicted"/>
<protein>
    <submittedName>
        <fullName evidence="2">Uncharacterized protein</fullName>
    </submittedName>
</protein>
<feature type="compositionally biased region" description="Polar residues" evidence="1">
    <location>
        <begin position="60"/>
        <end position="73"/>
    </location>
</feature>
<evidence type="ECO:0000313" key="2">
    <source>
        <dbReference type="EMBL" id="PFG50403.1"/>
    </source>
</evidence>
<feature type="compositionally biased region" description="Polar residues" evidence="1">
    <location>
        <begin position="170"/>
        <end position="191"/>
    </location>
</feature>
<dbReference type="EMBL" id="PDJK01000002">
    <property type="protein sequence ID" value="PFG50403.1"/>
    <property type="molecule type" value="Genomic_DNA"/>
</dbReference>
<organism evidence="2 3">
    <name type="scientific">Amycolatopsis sulphurea</name>
    <dbReference type="NCBI Taxonomy" id="76022"/>
    <lineage>
        <taxon>Bacteria</taxon>
        <taxon>Bacillati</taxon>
        <taxon>Actinomycetota</taxon>
        <taxon>Actinomycetes</taxon>
        <taxon>Pseudonocardiales</taxon>
        <taxon>Pseudonocardiaceae</taxon>
        <taxon>Amycolatopsis</taxon>
    </lineage>
</organism>
<feature type="region of interest" description="Disordered" evidence="1">
    <location>
        <begin position="1"/>
        <end position="236"/>
    </location>
</feature>
<gene>
    <name evidence="2" type="ORF">ATK36_5634</name>
</gene>
<dbReference type="Proteomes" id="UP000243542">
    <property type="component" value="Unassembled WGS sequence"/>
</dbReference>
<evidence type="ECO:0000256" key="1">
    <source>
        <dbReference type="SAM" id="MobiDB-lite"/>
    </source>
</evidence>
<comment type="caution">
    <text evidence="2">The sequence shown here is derived from an EMBL/GenBank/DDBJ whole genome shotgun (WGS) entry which is preliminary data.</text>
</comment>
<accession>A0A2A9FHL8</accession>
<evidence type="ECO:0000313" key="3">
    <source>
        <dbReference type="Proteomes" id="UP000243542"/>
    </source>
</evidence>
<reference evidence="2 3" key="1">
    <citation type="submission" date="2017-10" db="EMBL/GenBank/DDBJ databases">
        <title>Sequencing the genomes of 1000 actinobacteria strains.</title>
        <authorList>
            <person name="Klenk H.-P."/>
        </authorList>
    </citation>
    <scope>NUCLEOTIDE SEQUENCE [LARGE SCALE GENOMIC DNA]</scope>
    <source>
        <strain evidence="2 3">DSM 46092</strain>
    </source>
</reference>
<feature type="compositionally biased region" description="Basic and acidic residues" evidence="1">
    <location>
        <begin position="7"/>
        <end position="16"/>
    </location>
</feature>
<feature type="compositionally biased region" description="Polar residues" evidence="1">
    <location>
        <begin position="128"/>
        <end position="146"/>
    </location>
</feature>
<name>A0A2A9FHL8_9PSEU</name>
<dbReference type="AlphaFoldDB" id="A0A2A9FHL8"/>
<keyword evidence="3" id="KW-1185">Reference proteome</keyword>